<dbReference type="Proteomes" id="UP001215598">
    <property type="component" value="Unassembled WGS sequence"/>
</dbReference>
<dbReference type="Pfam" id="PF05368">
    <property type="entry name" value="NmrA"/>
    <property type="match status" value="1"/>
</dbReference>
<dbReference type="AlphaFoldDB" id="A0AAD7H5J0"/>
<evidence type="ECO:0000256" key="1">
    <source>
        <dbReference type="ARBA" id="ARBA00006328"/>
    </source>
</evidence>
<reference evidence="5" key="1">
    <citation type="submission" date="2023-03" db="EMBL/GenBank/DDBJ databases">
        <title>Massive genome expansion in bonnet fungi (Mycena s.s.) driven by repeated elements and novel gene families across ecological guilds.</title>
        <authorList>
            <consortium name="Lawrence Berkeley National Laboratory"/>
            <person name="Harder C.B."/>
            <person name="Miyauchi S."/>
            <person name="Viragh M."/>
            <person name="Kuo A."/>
            <person name="Thoen E."/>
            <person name="Andreopoulos B."/>
            <person name="Lu D."/>
            <person name="Skrede I."/>
            <person name="Drula E."/>
            <person name="Henrissat B."/>
            <person name="Morin E."/>
            <person name="Kohler A."/>
            <person name="Barry K."/>
            <person name="LaButti K."/>
            <person name="Morin E."/>
            <person name="Salamov A."/>
            <person name="Lipzen A."/>
            <person name="Mereny Z."/>
            <person name="Hegedus B."/>
            <person name="Baldrian P."/>
            <person name="Stursova M."/>
            <person name="Weitz H."/>
            <person name="Taylor A."/>
            <person name="Grigoriev I.V."/>
            <person name="Nagy L.G."/>
            <person name="Martin F."/>
            <person name="Kauserud H."/>
        </authorList>
    </citation>
    <scope>NUCLEOTIDE SEQUENCE</scope>
    <source>
        <strain evidence="5">CBHHK182m</strain>
    </source>
</reference>
<keyword evidence="3" id="KW-0560">Oxidoreductase</keyword>
<organism evidence="5 6">
    <name type="scientific">Mycena metata</name>
    <dbReference type="NCBI Taxonomy" id="1033252"/>
    <lineage>
        <taxon>Eukaryota</taxon>
        <taxon>Fungi</taxon>
        <taxon>Dikarya</taxon>
        <taxon>Basidiomycota</taxon>
        <taxon>Agaricomycotina</taxon>
        <taxon>Agaricomycetes</taxon>
        <taxon>Agaricomycetidae</taxon>
        <taxon>Agaricales</taxon>
        <taxon>Marasmiineae</taxon>
        <taxon>Mycenaceae</taxon>
        <taxon>Mycena</taxon>
    </lineage>
</organism>
<feature type="domain" description="NmrA-like" evidence="4">
    <location>
        <begin position="10"/>
        <end position="299"/>
    </location>
</feature>
<dbReference type="PANTHER" id="PTHR42748:SF30">
    <property type="entry name" value="NMRA-LIKE DOMAIN-CONTAINING PROTEIN"/>
    <property type="match status" value="1"/>
</dbReference>
<evidence type="ECO:0000259" key="4">
    <source>
        <dbReference type="Pfam" id="PF05368"/>
    </source>
</evidence>
<accession>A0AAD7H5J0</accession>
<evidence type="ECO:0000256" key="3">
    <source>
        <dbReference type="ARBA" id="ARBA00023002"/>
    </source>
</evidence>
<keyword evidence="2" id="KW-0521">NADP</keyword>
<dbReference type="GO" id="GO:0016491">
    <property type="term" value="F:oxidoreductase activity"/>
    <property type="evidence" value="ECO:0007669"/>
    <property type="project" value="UniProtKB-KW"/>
</dbReference>
<dbReference type="Gene3D" id="3.90.25.10">
    <property type="entry name" value="UDP-galactose 4-epimerase, domain 1"/>
    <property type="match status" value="1"/>
</dbReference>
<dbReference type="Gene3D" id="3.40.50.720">
    <property type="entry name" value="NAD(P)-binding Rossmann-like Domain"/>
    <property type="match status" value="1"/>
</dbReference>
<dbReference type="EMBL" id="JARKIB010000365">
    <property type="protein sequence ID" value="KAJ7712497.1"/>
    <property type="molecule type" value="Genomic_DNA"/>
</dbReference>
<dbReference type="SUPFAM" id="SSF51735">
    <property type="entry name" value="NAD(P)-binding Rossmann-fold domains"/>
    <property type="match status" value="1"/>
</dbReference>
<evidence type="ECO:0000256" key="2">
    <source>
        <dbReference type="ARBA" id="ARBA00022857"/>
    </source>
</evidence>
<name>A0AAD7H5J0_9AGAR</name>
<proteinExistence type="inferred from homology"/>
<dbReference type="InterPro" id="IPR051164">
    <property type="entry name" value="NmrA-like_oxidored"/>
</dbReference>
<dbReference type="InterPro" id="IPR036291">
    <property type="entry name" value="NAD(P)-bd_dom_sf"/>
</dbReference>
<dbReference type="InterPro" id="IPR008030">
    <property type="entry name" value="NmrA-like"/>
</dbReference>
<evidence type="ECO:0000313" key="6">
    <source>
        <dbReference type="Proteomes" id="UP001215598"/>
    </source>
</evidence>
<comment type="similarity">
    <text evidence="1">Belongs to the NmrA-type oxidoreductase family.</text>
</comment>
<dbReference type="PANTHER" id="PTHR42748">
    <property type="entry name" value="NITROGEN METABOLITE REPRESSION PROTEIN NMRA FAMILY MEMBER"/>
    <property type="match status" value="1"/>
</dbReference>
<evidence type="ECO:0000313" key="5">
    <source>
        <dbReference type="EMBL" id="KAJ7712497.1"/>
    </source>
</evidence>
<comment type="caution">
    <text evidence="5">The sequence shown here is derived from an EMBL/GenBank/DDBJ whole genome shotgun (WGS) entry which is preliminary data.</text>
</comment>
<dbReference type="CDD" id="cd05251">
    <property type="entry name" value="NmrA_like_SDR_a"/>
    <property type="match status" value="1"/>
</dbReference>
<protein>
    <submittedName>
        <fullName evidence="5">NAD(P)-binding protein</fullName>
    </submittedName>
</protein>
<gene>
    <name evidence="5" type="ORF">B0H16DRAFT_1624725</name>
</gene>
<sequence length="310" mass="33982">MPITSSVDAHLVLVVGATGNQGGSVIQALAESDRPYRIRGLTRDATKPAAQKLVNQGVEMVNISLAVENEGEVKAAFTGANIAFIVTNFWEHMDTKREVTEGKMLVDAARGAGVRLLVWSGLEPVSEISKGKYQEANQFDGKAEITNYARQSGVPLLVVQAGWYGTNHMYNNVAFIPQKEVDGSYALRFPVKPDTIVPIIDVARDYGLFVREGIESPAFGAGTEVLASGEDISLREMATLPTSRISDEEFMAATKTPPRIALELLHLVKFCEEYGLFNGKDTKPSRQHLAREPRKWADFVKANDWSSILV</sequence>
<keyword evidence="6" id="KW-1185">Reference proteome</keyword>
<dbReference type="GO" id="GO:0005634">
    <property type="term" value="C:nucleus"/>
    <property type="evidence" value="ECO:0007669"/>
    <property type="project" value="TreeGrafter"/>
</dbReference>